<gene>
    <name evidence="3" type="ORF">DDB_G0289757</name>
</gene>
<dbReference type="EMBL" id="AAFI02000148">
    <property type="protein sequence ID" value="EAL62590.1"/>
    <property type="molecule type" value="Genomic_DNA"/>
</dbReference>
<dbReference type="Proteomes" id="UP000002195">
    <property type="component" value="Unassembled WGS sequence"/>
</dbReference>
<accession>Q54H17</accession>
<keyword evidence="2" id="KW-0472">Membrane</keyword>
<evidence type="ECO:0000256" key="1">
    <source>
        <dbReference type="SAM" id="MobiDB-lite"/>
    </source>
</evidence>
<feature type="transmembrane region" description="Helical" evidence="2">
    <location>
        <begin position="7"/>
        <end position="30"/>
    </location>
</feature>
<reference evidence="3 4" key="1">
    <citation type="journal article" date="2005" name="Nature">
        <title>The genome of the social amoeba Dictyostelium discoideum.</title>
        <authorList>
            <consortium name="The Dictyostelium discoideum Sequencing Consortium"/>
            <person name="Eichinger L."/>
            <person name="Pachebat J.A."/>
            <person name="Glockner G."/>
            <person name="Rajandream M.A."/>
            <person name="Sucgang R."/>
            <person name="Berriman M."/>
            <person name="Song J."/>
            <person name="Olsen R."/>
            <person name="Szafranski K."/>
            <person name="Xu Q."/>
            <person name="Tunggal B."/>
            <person name="Kummerfeld S."/>
            <person name="Madera M."/>
            <person name="Konfortov B.A."/>
            <person name="Rivero F."/>
            <person name="Bankier A.T."/>
            <person name="Lehmann R."/>
            <person name="Hamlin N."/>
            <person name="Davies R."/>
            <person name="Gaudet P."/>
            <person name="Fey P."/>
            <person name="Pilcher K."/>
            <person name="Chen G."/>
            <person name="Saunders D."/>
            <person name="Sodergren E."/>
            <person name="Davis P."/>
            <person name="Kerhornou A."/>
            <person name="Nie X."/>
            <person name="Hall N."/>
            <person name="Anjard C."/>
            <person name="Hemphill L."/>
            <person name="Bason N."/>
            <person name="Farbrother P."/>
            <person name="Desany B."/>
            <person name="Just E."/>
            <person name="Morio T."/>
            <person name="Rost R."/>
            <person name="Churcher C."/>
            <person name="Cooper J."/>
            <person name="Haydock S."/>
            <person name="van Driessche N."/>
            <person name="Cronin A."/>
            <person name="Goodhead I."/>
            <person name="Muzny D."/>
            <person name="Mourier T."/>
            <person name="Pain A."/>
            <person name="Lu M."/>
            <person name="Harper D."/>
            <person name="Lindsay R."/>
            <person name="Hauser H."/>
            <person name="James K."/>
            <person name="Quiles M."/>
            <person name="Madan Babu M."/>
            <person name="Saito T."/>
            <person name="Buchrieser C."/>
            <person name="Wardroper A."/>
            <person name="Felder M."/>
            <person name="Thangavelu M."/>
            <person name="Johnson D."/>
            <person name="Knights A."/>
            <person name="Loulseged H."/>
            <person name="Mungall K."/>
            <person name="Oliver K."/>
            <person name="Price C."/>
            <person name="Quail M.A."/>
            <person name="Urushihara H."/>
            <person name="Hernandez J."/>
            <person name="Rabbinowitsch E."/>
            <person name="Steffen D."/>
            <person name="Sanders M."/>
            <person name="Ma J."/>
            <person name="Kohara Y."/>
            <person name="Sharp S."/>
            <person name="Simmonds M."/>
            <person name="Spiegler S."/>
            <person name="Tivey A."/>
            <person name="Sugano S."/>
            <person name="White B."/>
            <person name="Walker D."/>
            <person name="Woodward J."/>
            <person name="Winckler T."/>
            <person name="Tanaka Y."/>
            <person name="Shaulsky G."/>
            <person name="Schleicher M."/>
            <person name="Weinstock G."/>
            <person name="Rosenthal A."/>
            <person name="Cox E.C."/>
            <person name="Chisholm R.L."/>
            <person name="Gibbs R."/>
            <person name="Loomis W.F."/>
            <person name="Platzer M."/>
            <person name="Kay R.R."/>
            <person name="Williams J."/>
            <person name="Dear P.H."/>
            <person name="Noegel A.A."/>
            <person name="Barrell B."/>
            <person name="Kuspa A."/>
        </authorList>
    </citation>
    <scope>NUCLEOTIDE SEQUENCE [LARGE SCALE GENOMIC DNA]</scope>
    <source>
        <strain evidence="3 4">AX4</strain>
    </source>
</reference>
<dbReference type="STRING" id="44689.Q54H17"/>
<dbReference type="PhylomeDB" id="Q54H17"/>
<dbReference type="RefSeq" id="XP_636101.1">
    <property type="nucleotide sequence ID" value="XM_631009.1"/>
</dbReference>
<name>Q54H17_DICDI</name>
<evidence type="ECO:0008006" key="5">
    <source>
        <dbReference type="Google" id="ProtNLM"/>
    </source>
</evidence>
<organism evidence="3 4">
    <name type="scientific">Dictyostelium discoideum</name>
    <name type="common">Social amoeba</name>
    <dbReference type="NCBI Taxonomy" id="44689"/>
    <lineage>
        <taxon>Eukaryota</taxon>
        <taxon>Amoebozoa</taxon>
        <taxon>Evosea</taxon>
        <taxon>Eumycetozoa</taxon>
        <taxon>Dictyostelia</taxon>
        <taxon>Dictyosteliales</taxon>
        <taxon>Dictyosteliaceae</taxon>
        <taxon>Dictyostelium</taxon>
    </lineage>
</organism>
<evidence type="ECO:0000256" key="2">
    <source>
        <dbReference type="SAM" id="Phobius"/>
    </source>
</evidence>
<protein>
    <recommendedName>
        <fullName evidence="5">Dickkopf N-terminal cysteine-rich domain-containing protein</fullName>
    </recommendedName>
</protein>
<dbReference type="PaxDb" id="44689-DDB0188564"/>
<dbReference type="PANTHER" id="PTHR33459:SF4">
    <property type="entry name" value="DICKKOPF N-TERMINAL CYSTEINE-RICH DOMAIN-CONTAINING PROTEIN"/>
    <property type="match status" value="1"/>
</dbReference>
<keyword evidence="2" id="KW-0812">Transmembrane</keyword>
<evidence type="ECO:0000313" key="3">
    <source>
        <dbReference type="EMBL" id="EAL62590.1"/>
    </source>
</evidence>
<dbReference type="PANTHER" id="PTHR33459">
    <property type="entry name" value="DD-GDCA PROTEIN"/>
    <property type="match status" value="1"/>
</dbReference>
<dbReference type="VEuPathDB" id="AmoebaDB:DDB_G0289757"/>
<sequence>MKINLFSLKIIIIILIIISNYSCFSFNLNYSNNINIIQKCFKCLNVSKTCETIENDQIVKSNKTLICSDQLGCKSRYSQPSMHPNRTSTCHLQAKYGDQCETARGGDCGFQMICDYPFDITRPPICVGFKALQFGEKCLCDSECDSLICDEKTLVCIENKNSCRVNHYWNGTICLKISDTPFNNNYNNNNCTSNSHCSIFNICNNGTCIEKYSLKEDSYCTSDLSCDISNSLICDEGKCKPFKKSNTTDCQKDGCLFGYEFCNCDSGLCEQSRLFNSECKKLQIQLDACVYGRCVYTGGYISSNSCVMKNCGSLVCQHHTKCTNGPCGNNNSSFCISNTHTPNSNNIATSSGKNPIPNGGSSSSNSSNTIPKISFIFIIFIINFIFLFLI</sequence>
<dbReference type="dictyBase" id="DDB_G0289757"/>
<dbReference type="InterPro" id="IPR052326">
    <property type="entry name" value="Diff-Dev_Assoc_Protein"/>
</dbReference>
<dbReference type="KEGG" id="ddi:DDB_G0289757"/>
<dbReference type="AlphaFoldDB" id="Q54H17"/>
<feature type="transmembrane region" description="Helical" evidence="2">
    <location>
        <begin position="370"/>
        <end position="389"/>
    </location>
</feature>
<dbReference type="GeneID" id="8627314"/>
<feature type="region of interest" description="Disordered" evidence="1">
    <location>
        <begin position="347"/>
        <end position="366"/>
    </location>
</feature>
<keyword evidence="2" id="KW-1133">Transmembrane helix</keyword>
<proteinExistence type="predicted"/>
<keyword evidence="4" id="KW-1185">Reference proteome</keyword>
<dbReference type="InParanoid" id="Q54H17"/>
<feature type="compositionally biased region" description="Low complexity" evidence="1">
    <location>
        <begin position="350"/>
        <end position="366"/>
    </location>
</feature>
<comment type="caution">
    <text evidence="3">The sequence shown here is derived from an EMBL/GenBank/DDBJ whole genome shotgun (WGS) entry which is preliminary data.</text>
</comment>
<evidence type="ECO:0000313" key="4">
    <source>
        <dbReference type="Proteomes" id="UP000002195"/>
    </source>
</evidence>
<dbReference type="HOGENOM" id="CLU_708684_0_0_1"/>